<organism evidence="1">
    <name type="scientific">uncultured Caudovirales phage</name>
    <dbReference type="NCBI Taxonomy" id="2100421"/>
    <lineage>
        <taxon>Viruses</taxon>
        <taxon>Duplodnaviria</taxon>
        <taxon>Heunggongvirae</taxon>
        <taxon>Uroviricota</taxon>
        <taxon>Caudoviricetes</taxon>
        <taxon>Peduoviridae</taxon>
        <taxon>Maltschvirus</taxon>
        <taxon>Maltschvirus maltsch</taxon>
    </lineage>
</organism>
<evidence type="ECO:0000313" key="1">
    <source>
        <dbReference type="EMBL" id="CAB5187259.1"/>
    </source>
</evidence>
<dbReference type="EMBL" id="LR798210">
    <property type="protein sequence ID" value="CAB5187259.1"/>
    <property type="molecule type" value="Genomic_DNA"/>
</dbReference>
<name>A0A6J7WAY4_9CAUD</name>
<proteinExistence type="predicted"/>
<gene>
    <name evidence="1" type="ORF">UFOVP160_24</name>
</gene>
<accession>A0A6J7WAY4</accession>
<reference evidence="1" key="1">
    <citation type="submission" date="2020-05" db="EMBL/GenBank/DDBJ databases">
        <authorList>
            <person name="Chiriac C."/>
            <person name="Salcher M."/>
            <person name="Ghai R."/>
            <person name="Kavagutti S V."/>
        </authorList>
    </citation>
    <scope>NUCLEOTIDE SEQUENCE</scope>
</reference>
<sequence length="336" mass="34493">MSVTISGTAGVTFNDASNQTTAATGFGFKNRLLNGAMQIAQRATSATITAGSTIAAGYSTVDRWYVYCTGANVTAAQVAGTGATKSRLQITGAASVTAVGIGQRIEQLNSYDLAGSTATLSLDISNSLLTTVTWTAYYANTADTFGTLASPTRTQIATGTFTVTSTLTNYSTNISIPAAATTGVEIVLTVGAQTSGTWVVGNIQLEKGSTATSFDYRPYGTELALCQRYAWTIKGSSQQVCNGFVRLAANFIGSIQFPVTMRTTAALTVPNSAGYFNVSWGSSDTSMATLSVAGGGTAITENNALLQATLSAATVGQGGVLALNNASSYVLFTAEL</sequence>
<protein>
    <submittedName>
        <fullName evidence="1">Uncharacterized protein</fullName>
    </submittedName>
</protein>